<accession>A0A4Z0YEM1</accession>
<dbReference type="EMBL" id="SKBN01000159">
    <property type="protein sequence ID" value="TGJ81627.1"/>
    <property type="molecule type" value="Genomic_DNA"/>
</dbReference>
<reference evidence="1 2" key="1">
    <citation type="submission" date="2019-03" db="EMBL/GenBank/DDBJ databases">
        <title>Draft genome sequence of Xylaria hypoxylon DSM 108379, a ubiquitous saprotrophic-parasitic fungi on hardwood.</title>
        <authorList>
            <person name="Buettner E."/>
            <person name="Leonhardt S."/>
            <person name="Gebauer A.M."/>
            <person name="Liers C."/>
            <person name="Hofrichter M."/>
            <person name="Kellner H."/>
        </authorList>
    </citation>
    <scope>NUCLEOTIDE SEQUENCE [LARGE SCALE GENOMIC DNA]</scope>
    <source>
        <strain evidence="1 2">DSM 108379</strain>
    </source>
</reference>
<gene>
    <name evidence="1" type="ORF">E0Z10_g7127</name>
</gene>
<dbReference type="PANTHER" id="PTHR38122">
    <property type="entry name" value="GLYCOPROTEIN X"/>
    <property type="match status" value="1"/>
</dbReference>
<sequence>MRSPTEAPQGVQRLQSRDAIPSTCYDSCNNANLEAQSVGMTPELCDSNSVFQSYRSACEDCLNAYMDEPTTRDYLDQNFGQWTDYCNAMAPLPTSVSVFTTISPSLVEETVVVTIPYTLTVFGVKTFVSLTKTLTSFPPLPDTTVIIIETRLSHISHLYVAEHIVIHCAAENVGIYSSSVESHGFKPDEHNDK</sequence>
<dbReference type="STRING" id="37992.A0A4Z0YEM1"/>
<keyword evidence="2" id="KW-1185">Reference proteome</keyword>
<proteinExistence type="predicted"/>
<comment type="caution">
    <text evidence="1">The sequence shown here is derived from an EMBL/GenBank/DDBJ whole genome shotgun (WGS) entry which is preliminary data.</text>
</comment>
<dbReference type="Proteomes" id="UP000297716">
    <property type="component" value="Unassembled WGS sequence"/>
</dbReference>
<dbReference type="AlphaFoldDB" id="A0A4Z0YEM1"/>
<evidence type="ECO:0000313" key="1">
    <source>
        <dbReference type="EMBL" id="TGJ81627.1"/>
    </source>
</evidence>
<evidence type="ECO:0000313" key="2">
    <source>
        <dbReference type="Proteomes" id="UP000297716"/>
    </source>
</evidence>
<dbReference type="OrthoDB" id="5414836at2759"/>
<name>A0A4Z0YEM1_9PEZI</name>
<organism evidence="1 2">
    <name type="scientific">Xylaria hypoxylon</name>
    <dbReference type="NCBI Taxonomy" id="37992"/>
    <lineage>
        <taxon>Eukaryota</taxon>
        <taxon>Fungi</taxon>
        <taxon>Dikarya</taxon>
        <taxon>Ascomycota</taxon>
        <taxon>Pezizomycotina</taxon>
        <taxon>Sordariomycetes</taxon>
        <taxon>Xylariomycetidae</taxon>
        <taxon>Xylariales</taxon>
        <taxon>Xylariaceae</taxon>
        <taxon>Xylaria</taxon>
    </lineage>
</organism>
<dbReference type="PANTHER" id="PTHR38122:SF1">
    <property type="entry name" value="GLYCOPROTEIN X"/>
    <property type="match status" value="1"/>
</dbReference>
<protein>
    <submittedName>
        <fullName evidence="1">Uncharacterized protein</fullName>
    </submittedName>
</protein>